<dbReference type="Pfam" id="PF13440">
    <property type="entry name" value="Polysacc_synt_3"/>
    <property type="match status" value="1"/>
</dbReference>
<evidence type="ECO:0000256" key="2">
    <source>
        <dbReference type="ARBA" id="ARBA00022475"/>
    </source>
</evidence>
<gene>
    <name evidence="7" type="ORF">J2I46_27305</name>
</gene>
<feature type="transmembrane region" description="Helical" evidence="6">
    <location>
        <begin position="395"/>
        <end position="415"/>
    </location>
</feature>
<keyword evidence="8" id="KW-1185">Reference proteome</keyword>
<feature type="transmembrane region" description="Helical" evidence="6">
    <location>
        <begin position="336"/>
        <end position="356"/>
    </location>
</feature>
<comment type="subcellular location">
    <subcellularLocation>
        <location evidence="1">Cell membrane</location>
        <topology evidence="1">Multi-pass membrane protein</topology>
    </subcellularLocation>
</comment>
<feature type="transmembrane region" description="Helical" evidence="6">
    <location>
        <begin position="91"/>
        <end position="113"/>
    </location>
</feature>
<feature type="transmembrane region" description="Helical" evidence="6">
    <location>
        <begin position="21"/>
        <end position="46"/>
    </location>
</feature>
<accession>A0ABS3JSF9</accession>
<evidence type="ECO:0000256" key="1">
    <source>
        <dbReference type="ARBA" id="ARBA00004651"/>
    </source>
</evidence>
<dbReference type="RefSeq" id="WP_207332276.1">
    <property type="nucleotide sequence ID" value="NZ_JAFMYW010000011.1"/>
</dbReference>
<keyword evidence="5 6" id="KW-0472">Membrane</keyword>
<feature type="transmembrane region" description="Helical" evidence="6">
    <location>
        <begin position="219"/>
        <end position="236"/>
    </location>
</feature>
<dbReference type="Proteomes" id="UP000664628">
    <property type="component" value="Unassembled WGS sequence"/>
</dbReference>
<organism evidence="7 8">
    <name type="scientific">Fibrella forsythiae</name>
    <dbReference type="NCBI Taxonomy" id="2817061"/>
    <lineage>
        <taxon>Bacteria</taxon>
        <taxon>Pseudomonadati</taxon>
        <taxon>Bacteroidota</taxon>
        <taxon>Cytophagia</taxon>
        <taxon>Cytophagales</taxon>
        <taxon>Spirosomataceae</taxon>
        <taxon>Fibrella</taxon>
    </lineage>
</organism>
<reference evidence="7 8" key="1">
    <citation type="submission" date="2021-03" db="EMBL/GenBank/DDBJ databases">
        <title>Fibrella sp. HMF5405 genome sequencing and assembly.</title>
        <authorList>
            <person name="Kang H."/>
            <person name="Kim H."/>
            <person name="Bae S."/>
            <person name="Joh K."/>
        </authorList>
    </citation>
    <scope>NUCLEOTIDE SEQUENCE [LARGE SCALE GENOMIC DNA]</scope>
    <source>
        <strain evidence="7 8">HMF5405</strain>
    </source>
</reference>
<dbReference type="PANTHER" id="PTHR30250">
    <property type="entry name" value="PST FAMILY PREDICTED COLANIC ACID TRANSPORTER"/>
    <property type="match status" value="1"/>
</dbReference>
<sequence length="426" mass="46693">MPIATTWQRFSGFLADTWRQTAYLWGAQGVSALTGVAYGKLVALFVAPAVLGVYNLQLASTLVLHAIVVAPTIQAYMSAMQQYAPNQTQRFYTRLLTGIYGVALLGTLAFALISGAWFVAMLMWLATTLQGAFLLNNGYFTAFGHVRKLALTQALNPLANLSLLALLIVSGRVIDNTMLWANVVALNGLLWVVSFYYLRRQRSTSTPTGTLPARRLAEHLRHYCLPLVIQAIFSWLTNYGDRYLVGMLMTETAVGYYSAGYGMGARIAILGAPLLVRQTVKLYANRREGLPVRNTLSMLRKNVALLWLMGGGGIVLLIALLDIIGNLFLSAQYQPGFSVIPLIAVAYLLLTTSQLIEASFMAYEKTKYILANSVCTALSNISLNMLLIPPFGIQGAAYAMILSMLVQCLIATGLYRRLLTVPKTHL</sequence>
<feature type="transmembrane region" description="Helical" evidence="6">
    <location>
        <begin position="58"/>
        <end position="79"/>
    </location>
</feature>
<feature type="transmembrane region" description="Helical" evidence="6">
    <location>
        <begin position="303"/>
        <end position="324"/>
    </location>
</feature>
<keyword evidence="2" id="KW-1003">Cell membrane</keyword>
<keyword evidence="3 6" id="KW-0812">Transmembrane</keyword>
<evidence type="ECO:0000313" key="7">
    <source>
        <dbReference type="EMBL" id="MBO0952321.1"/>
    </source>
</evidence>
<evidence type="ECO:0000256" key="4">
    <source>
        <dbReference type="ARBA" id="ARBA00022989"/>
    </source>
</evidence>
<feature type="transmembrane region" description="Helical" evidence="6">
    <location>
        <begin position="154"/>
        <end position="173"/>
    </location>
</feature>
<dbReference type="PANTHER" id="PTHR30250:SF11">
    <property type="entry name" value="O-ANTIGEN TRANSPORTER-RELATED"/>
    <property type="match status" value="1"/>
</dbReference>
<evidence type="ECO:0000256" key="5">
    <source>
        <dbReference type="ARBA" id="ARBA00023136"/>
    </source>
</evidence>
<feature type="transmembrane region" description="Helical" evidence="6">
    <location>
        <begin position="256"/>
        <end position="276"/>
    </location>
</feature>
<evidence type="ECO:0000256" key="6">
    <source>
        <dbReference type="SAM" id="Phobius"/>
    </source>
</evidence>
<feature type="transmembrane region" description="Helical" evidence="6">
    <location>
        <begin position="368"/>
        <end position="389"/>
    </location>
</feature>
<evidence type="ECO:0000256" key="3">
    <source>
        <dbReference type="ARBA" id="ARBA00022692"/>
    </source>
</evidence>
<dbReference type="InterPro" id="IPR050833">
    <property type="entry name" value="Poly_Biosynth_Transport"/>
</dbReference>
<feature type="transmembrane region" description="Helical" evidence="6">
    <location>
        <begin position="119"/>
        <end position="142"/>
    </location>
</feature>
<dbReference type="EMBL" id="JAFMYW010000011">
    <property type="protein sequence ID" value="MBO0952321.1"/>
    <property type="molecule type" value="Genomic_DNA"/>
</dbReference>
<keyword evidence="4 6" id="KW-1133">Transmembrane helix</keyword>
<name>A0ABS3JSF9_9BACT</name>
<evidence type="ECO:0000313" key="8">
    <source>
        <dbReference type="Proteomes" id="UP000664628"/>
    </source>
</evidence>
<proteinExistence type="predicted"/>
<feature type="transmembrane region" description="Helical" evidence="6">
    <location>
        <begin position="179"/>
        <end position="198"/>
    </location>
</feature>
<protein>
    <submittedName>
        <fullName evidence="7">Polysaccharide biosynthesis C-terminal domain-containing protein</fullName>
    </submittedName>
</protein>
<comment type="caution">
    <text evidence="7">The sequence shown here is derived from an EMBL/GenBank/DDBJ whole genome shotgun (WGS) entry which is preliminary data.</text>
</comment>